<dbReference type="EMBL" id="ML992507">
    <property type="protein sequence ID" value="KAF2222937.1"/>
    <property type="molecule type" value="Genomic_DNA"/>
</dbReference>
<protein>
    <submittedName>
        <fullName evidence="1">Uncharacterized protein</fullName>
    </submittedName>
</protein>
<evidence type="ECO:0000313" key="1">
    <source>
        <dbReference type="EMBL" id="KAF2222937.1"/>
    </source>
</evidence>
<keyword evidence="2" id="KW-1185">Reference proteome</keyword>
<accession>A0A6A6GB91</accession>
<reference evidence="2" key="1">
    <citation type="journal article" date="2020" name="Stud. Mycol.">
        <title>101 Dothideomycetes genomes: A test case for predicting lifestyles and emergence of pathogens.</title>
        <authorList>
            <person name="Haridas S."/>
            <person name="Albert R."/>
            <person name="Binder M."/>
            <person name="Bloem J."/>
            <person name="LaButti K."/>
            <person name="Salamov A."/>
            <person name="Andreopoulos B."/>
            <person name="Baker S."/>
            <person name="Barry K."/>
            <person name="Bills G."/>
            <person name="Bluhm B."/>
            <person name="Cannon C."/>
            <person name="Castanera R."/>
            <person name="Culley D."/>
            <person name="Daum C."/>
            <person name="Ezra D."/>
            <person name="Gonzalez J."/>
            <person name="Henrissat B."/>
            <person name="Kuo A."/>
            <person name="Liang C."/>
            <person name="Lipzen A."/>
            <person name="Lutzoni F."/>
            <person name="Magnuson J."/>
            <person name="Mondo S."/>
            <person name="Nolan M."/>
            <person name="Ohm R."/>
            <person name="Pangilinan J."/>
            <person name="Park H.-J."/>
            <person name="Ramirez L."/>
            <person name="Alfaro M."/>
            <person name="Sun H."/>
            <person name="Tritt A."/>
            <person name="Yoshinaga Y."/>
            <person name="Zwiers L.-H."/>
            <person name="Turgeon B."/>
            <person name="Goodwin S."/>
            <person name="Spatafora J."/>
            <person name="Crous P."/>
            <person name="Grigoriev I."/>
        </authorList>
    </citation>
    <scope>NUCLEOTIDE SEQUENCE [LARGE SCALE GENOMIC DNA]</scope>
    <source>
        <strain evidence="2">CECT 20119</strain>
    </source>
</reference>
<organism evidence="1 2">
    <name type="scientific">Elsinoe ampelina</name>
    <dbReference type="NCBI Taxonomy" id="302913"/>
    <lineage>
        <taxon>Eukaryota</taxon>
        <taxon>Fungi</taxon>
        <taxon>Dikarya</taxon>
        <taxon>Ascomycota</taxon>
        <taxon>Pezizomycotina</taxon>
        <taxon>Dothideomycetes</taxon>
        <taxon>Dothideomycetidae</taxon>
        <taxon>Myriangiales</taxon>
        <taxon>Elsinoaceae</taxon>
        <taxon>Elsinoe</taxon>
    </lineage>
</organism>
<dbReference type="AlphaFoldDB" id="A0A6A6GB91"/>
<dbReference type="Proteomes" id="UP000799538">
    <property type="component" value="Unassembled WGS sequence"/>
</dbReference>
<proteinExistence type="predicted"/>
<name>A0A6A6GB91_9PEZI</name>
<sequence>MLNLILKLRNKIEIIEVIEADTILYLTLRKNIRVYNLRKPSTSKDKNRYVNYYIIFTIKDSFDLDAAITKYITTLISSAYKIFLYLTPSIVSIKDLSDFIRTKATIEENLEVFLTPKKLCFIDINTNKKRKGD</sequence>
<gene>
    <name evidence="1" type="ORF">BDZ85DRAFT_249903</name>
</gene>
<dbReference type="OrthoDB" id="3960647at2759"/>
<evidence type="ECO:0000313" key="2">
    <source>
        <dbReference type="Proteomes" id="UP000799538"/>
    </source>
</evidence>